<keyword evidence="1" id="KW-0812">Transmembrane</keyword>
<dbReference type="CDD" id="cd14279">
    <property type="entry name" value="CUE"/>
    <property type="match status" value="1"/>
</dbReference>
<organism evidence="2 3">
    <name type="scientific">Reticulomyxa filosa</name>
    <dbReference type="NCBI Taxonomy" id="46433"/>
    <lineage>
        <taxon>Eukaryota</taxon>
        <taxon>Sar</taxon>
        <taxon>Rhizaria</taxon>
        <taxon>Retaria</taxon>
        <taxon>Foraminifera</taxon>
        <taxon>Monothalamids</taxon>
        <taxon>Reticulomyxidae</taxon>
        <taxon>Reticulomyxa</taxon>
    </lineage>
</organism>
<evidence type="ECO:0000313" key="3">
    <source>
        <dbReference type="Proteomes" id="UP000023152"/>
    </source>
</evidence>
<evidence type="ECO:0000256" key="1">
    <source>
        <dbReference type="SAM" id="Phobius"/>
    </source>
</evidence>
<gene>
    <name evidence="2" type="ORF">RFI_34421</name>
</gene>
<name>X6LN16_RETFI</name>
<proteinExistence type="predicted"/>
<protein>
    <submittedName>
        <fullName evidence="2">Uncharacterized protein</fullName>
    </submittedName>
</protein>
<dbReference type="Proteomes" id="UP000023152">
    <property type="component" value="Unassembled WGS sequence"/>
</dbReference>
<keyword evidence="3" id="KW-1185">Reference proteome</keyword>
<evidence type="ECO:0000313" key="2">
    <source>
        <dbReference type="EMBL" id="ETO02989.1"/>
    </source>
</evidence>
<feature type="transmembrane region" description="Helical" evidence="1">
    <location>
        <begin position="6"/>
        <end position="28"/>
    </location>
</feature>
<feature type="non-terminal residue" evidence="2">
    <location>
        <position position="1"/>
    </location>
</feature>
<accession>X6LN16</accession>
<keyword evidence="1" id="KW-1133">Transmembrane helix</keyword>
<dbReference type="AlphaFoldDB" id="X6LN16"/>
<sequence>FISTFILFLQVLFEVKFFWFSFAINFIIMLTQLQQTFPEIKEEIISDVLKWFKQDAEKTKNVLTWLTENTTNLQQQHCLMRLFKYFGNKLGKEAISQTWKNYNQIYNDTLVKLKEICATSDLNESQEENELKINREMCLHILWNILKYPKHIKYRQIHKQALYNYLFQKCYTLGADFEKVLVDMEYHLQYFGFKKENDIWCYQYDYSQLLHLWSCYCYFISEQIMYVYSVVNKTNDINI</sequence>
<reference evidence="2 3" key="1">
    <citation type="journal article" date="2013" name="Curr. Biol.">
        <title>The Genome of the Foraminiferan Reticulomyxa filosa.</title>
        <authorList>
            <person name="Glockner G."/>
            <person name="Hulsmann N."/>
            <person name="Schleicher M."/>
            <person name="Noegel A.A."/>
            <person name="Eichinger L."/>
            <person name="Gallinger C."/>
            <person name="Pawlowski J."/>
            <person name="Sierra R."/>
            <person name="Euteneuer U."/>
            <person name="Pillet L."/>
            <person name="Moustafa A."/>
            <person name="Platzer M."/>
            <person name="Groth M."/>
            <person name="Szafranski K."/>
            <person name="Schliwa M."/>
        </authorList>
    </citation>
    <scope>NUCLEOTIDE SEQUENCE [LARGE SCALE GENOMIC DNA]</scope>
</reference>
<dbReference type="EMBL" id="ASPP01034421">
    <property type="protein sequence ID" value="ETO02989.1"/>
    <property type="molecule type" value="Genomic_DNA"/>
</dbReference>
<keyword evidence="1" id="KW-0472">Membrane</keyword>
<comment type="caution">
    <text evidence="2">The sequence shown here is derived from an EMBL/GenBank/DDBJ whole genome shotgun (WGS) entry which is preliminary data.</text>
</comment>